<proteinExistence type="predicted"/>
<evidence type="ECO:0000313" key="2">
    <source>
        <dbReference type="Proteomes" id="UP001156870"/>
    </source>
</evidence>
<keyword evidence="2" id="KW-1185">Reference proteome</keyword>
<gene>
    <name evidence="1" type="ORF">GCM10007877_36790</name>
</gene>
<protein>
    <recommendedName>
        <fullName evidence="3">Nuclease</fullName>
    </recommendedName>
</protein>
<organism evidence="1 2">
    <name type="scientific">Marinibactrum halimedae</name>
    <dbReference type="NCBI Taxonomy" id="1444977"/>
    <lineage>
        <taxon>Bacteria</taxon>
        <taxon>Pseudomonadati</taxon>
        <taxon>Pseudomonadota</taxon>
        <taxon>Gammaproteobacteria</taxon>
        <taxon>Cellvibrionales</taxon>
        <taxon>Cellvibrionaceae</taxon>
        <taxon>Marinibactrum</taxon>
    </lineage>
</organism>
<dbReference type="EMBL" id="BSPD01000094">
    <property type="protein sequence ID" value="GLS27960.1"/>
    <property type="molecule type" value="Genomic_DNA"/>
</dbReference>
<dbReference type="AlphaFoldDB" id="A0AA37T6M6"/>
<evidence type="ECO:0008006" key="3">
    <source>
        <dbReference type="Google" id="ProtNLM"/>
    </source>
</evidence>
<name>A0AA37T6M6_9GAMM</name>
<accession>A0AA37T6M6</accession>
<evidence type="ECO:0000313" key="1">
    <source>
        <dbReference type="EMBL" id="GLS27960.1"/>
    </source>
</evidence>
<comment type="caution">
    <text evidence="1">The sequence shown here is derived from an EMBL/GenBank/DDBJ whole genome shotgun (WGS) entry which is preliminary data.</text>
</comment>
<sequence length="267" mass="29911">MGKACEDKCVGQVIAATITLNGMPSYVEDQKAIQQVLSKAIKKAQKVAEEDAARKQNEGIPTLSSDVNREIQIEEILSTASSEERAEMIDNGVMCAISCCCDRNPAKGVGDQNLKQQCVDGVLKEADKAMNYKSRYKSEIWWNMNMETTGIPTPFMHRDKNGADTTEPSHFPMGRIKEIEGFEPSQGYLRRTDVVIVSDSERPPGEDNIDSVVEMKFGKDSRDFKQDQAYIEIAGGKDKYQVYRIGEEPEEDEERLCNCHSPMLPLE</sequence>
<dbReference type="Proteomes" id="UP001156870">
    <property type="component" value="Unassembled WGS sequence"/>
</dbReference>
<dbReference type="RefSeq" id="WP_232594800.1">
    <property type="nucleotide sequence ID" value="NZ_BSPD01000094.1"/>
</dbReference>
<reference evidence="1 2" key="1">
    <citation type="journal article" date="2014" name="Int. J. Syst. Evol. Microbiol.">
        <title>Complete genome sequence of Corynebacterium casei LMG S-19264T (=DSM 44701T), isolated from a smear-ripened cheese.</title>
        <authorList>
            <consortium name="US DOE Joint Genome Institute (JGI-PGF)"/>
            <person name="Walter F."/>
            <person name="Albersmeier A."/>
            <person name="Kalinowski J."/>
            <person name="Ruckert C."/>
        </authorList>
    </citation>
    <scope>NUCLEOTIDE SEQUENCE [LARGE SCALE GENOMIC DNA]</scope>
    <source>
        <strain evidence="1 2">NBRC 110095</strain>
    </source>
</reference>